<dbReference type="InterPro" id="IPR045853">
    <property type="entry name" value="Pep_chain_release_fac_I_sf"/>
</dbReference>
<feature type="domain" description="Peptide chain release factor" evidence="8">
    <location>
        <begin position="65"/>
        <end position="180"/>
    </location>
</feature>
<feature type="region of interest" description="Disordered" evidence="7">
    <location>
        <begin position="281"/>
        <end position="319"/>
    </location>
</feature>
<dbReference type="SMART" id="SM00937">
    <property type="entry name" value="PCRF"/>
    <property type="match status" value="1"/>
</dbReference>
<accession>A0A1F5BTI4</accession>
<evidence type="ECO:0000256" key="6">
    <source>
        <dbReference type="SAM" id="Coils"/>
    </source>
</evidence>
<evidence type="ECO:0000256" key="7">
    <source>
        <dbReference type="SAM" id="MobiDB-lite"/>
    </source>
</evidence>
<keyword evidence="6" id="KW-0175">Coiled coil</keyword>
<dbReference type="NCBIfam" id="NF001859">
    <property type="entry name" value="PRK00591.1"/>
    <property type="match status" value="1"/>
</dbReference>
<dbReference type="InterPro" id="IPR005139">
    <property type="entry name" value="PCRF"/>
</dbReference>
<reference evidence="9 10" key="1">
    <citation type="journal article" date="2016" name="Nat. Commun.">
        <title>Thousands of microbial genomes shed light on interconnected biogeochemical processes in an aquifer system.</title>
        <authorList>
            <person name="Anantharaman K."/>
            <person name="Brown C.T."/>
            <person name="Hug L.A."/>
            <person name="Sharon I."/>
            <person name="Castelle C.J."/>
            <person name="Probst A.J."/>
            <person name="Thomas B.C."/>
            <person name="Singh A."/>
            <person name="Wilkins M.J."/>
            <person name="Karaoz U."/>
            <person name="Brodie E.L."/>
            <person name="Williams K.H."/>
            <person name="Hubbard S.S."/>
            <person name="Banfield J.F."/>
        </authorList>
    </citation>
    <scope>NUCLEOTIDE SEQUENCE [LARGE SCALE GENOMIC DNA]</scope>
</reference>
<dbReference type="GO" id="GO:0016149">
    <property type="term" value="F:translation release factor activity, codon specific"/>
    <property type="evidence" value="ECO:0007669"/>
    <property type="project" value="InterPro"/>
</dbReference>
<keyword evidence="4" id="KW-0648">Protein biosynthesis</keyword>
<dbReference type="GO" id="GO:0005737">
    <property type="term" value="C:cytoplasm"/>
    <property type="evidence" value="ECO:0007669"/>
    <property type="project" value="UniProtKB-ARBA"/>
</dbReference>
<dbReference type="PANTHER" id="PTHR43804:SF7">
    <property type="entry name" value="LD18447P"/>
    <property type="match status" value="1"/>
</dbReference>
<protein>
    <recommendedName>
        <fullName evidence="5">Peptide chain release factor 1</fullName>
    </recommendedName>
</protein>
<keyword evidence="3" id="KW-0488">Methylation</keyword>
<evidence type="ECO:0000259" key="8">
    <source>
        <dbReference type="SMART" id="SM00937"/>
    </source>
</evidence>
<dbReference type="EMBL" id="MEYS01000002">
    <property type="protein sequence ID" value="OGD33884.1"/>
    <property type="molecule type" value="Genomic_DNA"/>
</dbReference>
<evidence type="ECO:0000256" key="1">
    <source>
        <dbReference type="ARBA" id="ARBA00002986"/>
    </source>
</evidence>
<gene>
    <name evidence="9" type="ORF">A2988_00095</name>
</gene>
<organism evidence="9 10">
    <name type="scientific">Candidatus Azambacteria bacterium RIFCSPLOWO2_01_FULL_46_25</name>
    <dbReference type="NCBI Taxonomy" id="1797298"/>
    <lineage>
        <taxon>Bacteria</taxon>
        <taxon>Candidatus Azamiibacteriota</taxon>
    </lineage>
</organism>
<dbReference type="Pfam" id="PF03462">
    <property type="entry name" value="PCRF"/>
    <property type="match status" value="1"/>
</dbReference>
<dbReference type="FunFam" id="3.30.70.1660:FF:000002">
    <property type="entry name" value="Peptide chain release factor 1"/>
    <property type="match status" value="1"/>
</dbReference>
<evidence type="ECO:0000256" key="3">
    <source>
        <dbReference type="ARBA" id="ARBA00022481"/>
    </source>
</evidence>
<evidence type="ECO:0000313" key="10">
    <source>
        <dbReference type="Proteomes" id="UP000176650"/>
    </source>
</evidence>
<evidence type="ECO:0000256" key="4">
    <source>
        <dbReference type="ARBA" id="ARBA00022917"/>
    </source>
</evidence>
<feature type="compositionally biased region" description="Basic and acidic residues" evidence="7">
    <location>
        <begin position="281"/>
        <end position="309"/>
    </location>
</feature>
<dbReference type="PANTHER" id="PTHR43804">
    <property type="entry name" value="LD18447P"/>
    <property type="match status" value="1"/>
</dbReference>
<evidence type="ECO:0000313" key="9">
    <source>
        <dbReference type="EMBL" id="OGD33884.1"/>
    </source>
</evidence>
<sequence>MLDTLKLEGLLTKYRDIEARLAHQGEAGFDVKERKELASTHADLREIMEKYAEHQNAQKQIAESEALLLAETDPQLLELAREEIAKLTEEQGRLETAIRELMSPDETRKYKNIIVEIRAGAGGDEAALFAASLFRMYTRYAQIKGWRATVTDLSETTLGGYKEVVFELSGSGVYSDMRFESGVHRVQRIPETEKQGRIHTSTISVAVLPEVAEDEIEINPADVKMETSKAGGPGGQNVNKVETAVRLTHIPTGMVVSSRAERSQAKNKMKAMQILQSKIKQMQEEKKQQEQGQLRKEQIGTGDRSEKIRTYNFPQDRVTDHRAEQSWYNIEKIMEGKIGAMLSDIKSALAGQ</sequence>
<dbReference type="InterPro" id="IPR000352">
    <property type="entry name" value="Pep_chain_release_fac_I"/>
</dbReference>
<dbReference type="FunFam" id="3.30.160.20:FF:000004">
    <property type="entry name" value="Peptide chain release factor 1"/>
    <property type="match status" value="1"/>
</dbReference>
<evidence type="ECO:0000256" key="5">
    <source>
        <dbReference type="NCBIfam" id="TIGR00019"/>
    </source>
</evidence>
<dbReference type="STRING" id="1797298.A2988_00095"/>
<name>A0A1F5BTI4_9BACT</name>
<dbReference type="Pfam" id="PF00472">
    <property type="entry name" value="RF-1"/>
    <property type="match status" value="1"/>
</dbReference>
<dbReference type="Gene3D" id="3.30.160.20">
    <property type="match status" value="1"/>
</dbReference>
<dbReference type="Proteomes" id="UP000176650">
    <property type="component" value="Unassembled WGS sequence"/>
</dbReference>
<evidence type="ECO:0000256" key="2">
    <source>
        <dbReference type="ARBA" id="ARBA00010835"/>
    </source>
</evidence>
<dbReference type="SUPFAM" id="SSF75620">
    <property type="entry name" value="Release factor"/>
    <property type="match status" value="1"/>
</dbReference>
<comment type="caution">
    <text evidence="9">The sequence shown here is derived from an EMBL/GenBank/DDBJ whole genome shotgun (WGS) entry which is preliminary data.</text>
</comment>
<dbReference type="Gene3D" id="3.30.70.1660">
    <property type="match status" value="1"/>
</dbReference>
<comment type="function">
    <text evidence="1">Peptide chain release factor 1 directs the termination of translation in response to the peptide chain termination codons UAG and UAA.</text>
</comment>
<dbReference type="InterPro" id="IPR004373">
    <property type="entry name" value="RF-1"/>
</dbReference>
<dbReference type="AlphaFoldDB" id="A0A1F5BTI4"/>
<dbReference type="InterPro" id="IPR050057">
    <property type="entry name" value="Prokaryotic/Mito_RF"/>
</dbReference>
<dbReference type="NCBIfam" id="TIGR00019">
    <property type="entry name" value="prfA"/>
    <property type="match status" value="1"/>
</dbReference>
<proteinExistence type="inferred from homology"/>
<dbReference type="Gene3D" id="6.10.140.1950">
    <property type="match status" value="1"/>
</dbReference>
<feature type="coiled-coil region" evidence="6">
    <location>
        <begin position="47"/>
        <end position="97"/>
    </location>
</feature>
<comment type="similarity">
    <text evidence="2">Belongs to the prokaryotic/mitochondrial release factor family.</text>
</comment>